<evidence type="ECO:0000313" key="6">
    <source>
        <dbReference type="Proteomes" id="UP000019151"/>
    </source>
</evidence>
<evidence type="ECO:0000256" key="4">
    <source>
        <dbReference type="SAM" id="MobiDB-lite"/>
    </source>
</evidence>
<geneLocation type="plasmid" evidence="5 6">
    <name>2</name>
</geneLocation>
<dbReference type="PANTHER" id="PTHR31279">
    <property type="entry name" value="PROTEIN EXORDIUM-LIKE 5"/>
    <property type="match status" value="1"/>
</dbReference>
<organism evidence="5 6">
    <name type="scientific">Gemmatirosa kalamazoonensis</name>
    <dbReference type="NCBI Taxonomy" id="861299"/>
    <lineage>
        <taxon>Bacteria</taxon>
        <taxon>Pseudomonadati</taxon>
        <taxon>Gemmatimonadota</taxon>
        <taxon>Gemmatimonadia</taxon>
        <taxon>Gemmatimonadales</taxon>
        <taxon>Gemmatimonadaceae</taxon>
        <taxon>Gemmatirosa</taxon>
    </lineage>
</organism>
<keyword evidence="5" id="KW-0614">Plasmid</keyword>
<dbReference type="KEGG" id="gba:J421_6214"/>
<keyword evidence="3" id="KW-0732">Signal</keyword>
<dbReference type="eggNOG" id="ENOG5032WH6">
    <property type="taxonomic scope" value="Bacteria"/>
</dbReference>
<dbReference type="Pfam" id="PF04674">
    <property type="entry name" value="Phi_1"/>
    <property type="match status" value="1"/>
</dbReference>
<dbReference type="HOGENOM" id="CLU_786999_0_0_0"/>
<dbReference type="PANTHER" id="PTHR31279:SF58">
    <property type="entry name" value="PROTEIN EXORDIUM-LIKE 2"/>
    <property type="match status" value="1"/>
</dbReference>
<evidence type="ECO:0000256" key="3">
    <source>
        <dbReference type="ARBA" id="ARBA00022729"/>
    </source>
</evidence>
<protein>
    <submittedName>
        <fullName evidence="5">Phosphate-responsive 1 family protein</fullName>
    </submittedName>
</protein>
<proteinExistence type="predicted"/>
<dbReference type="EMBL" id="CP007130">
    <property type="protein sequence ID" value="AHG93749.1"/>
    <property type="molecule type" value="Genomic_DNA"/>
</dbReference>
<reference evidence="5 6" key="1">
    <citation type="journal article" date="2014" name="Genome Announc.">
        <title>Genome Sequence and Methylome of Soil Bacterium Gemmatirosa kalamazoonensis KBS708T, a Member of the Rarely Cultivated Gemmatimonadetes Phylum.</title>
        <authorList>
            <person name="Debruyn J.M."/>
            <person name="Radosevich M."/>
            <person name="Wommack K.E."/>
            <person name="Polson S.W."/>
            <person name="Hauser L.J."/>
            <person name="Fawaz M.N."/>
            <person name="Korlach J."/>
            <person name="Tsai Y.C."/>
        </authorList>
    </citation>
    <scope>NUCLEOTIDE SEQUENCE [LARGE SCALE GENOMIC DNA]</scope>
    <source>
        <strain evidence="5 6">KBS708</strain>
        <plasmid evidence="6">Plasmid 2</plasmid>
    </source>
</reference>
<dbReference type="AlphaFoldDB" id="W0RS04"/>
<dbReference type="InParanoid" id="W0RS04"/>
<dbReference type="Proteomes" id="UP000019151">
    <property type="component" value="Plasmid 2"/>
</dbReference>
<evidence type="ECO:0000313" key="5">
    <source>
        <dbReference type="EMBL" id="AHG93749.1"/>
    </source>
</evidence>
<keyword evidence="6" id="KW-1185">Reference proteome</keyword>
<feature type="compositionally biased region" description="Low complexity" evidence="4">
    <location>
        <begin position="26"/>
        <end position="38"/>
    </location>
</feature>
<evidence type="ECO:0000256" key="2">
    <source>
        <dbReference type="ARBA" id="ARBA00022525"/>
    </source>
</evidence>
<dbReference type="InterPro" id="IPR006766">
    <property type="entry name" value="EXORDIUM-like"/>
</dbReference>
<feature type="region of interest" description="Disordered" evidence="4">
    <location>
        <begin position="12"/>
        <end position="52"/>
    </location>
</feature>
<name>W0RS04_9BACT</name>
<gene>
    <name evidence="5" type="ORF">J421_6214</name>
</gene>
<accession>W0RS04</accession>
<keyword evidence="2" id="KW-0964">Secreted</keyword>
<sequence length="332" mass="34443">MLLGAVAAAACSDPSTAPTDASGRLSPAAPSAQGAPSPDVVPDRHIHPPHGPWSNAGNALYIGTPINGRIFYRGGPVLQAGTNVVAVYWANSTIYVGGPTPGTRGTGAQDGSLMGLFLRSIGGSPYFNINTSYTDASGAKIKNVVNYTGFWANNNSVPANGASVSDAQMISMLQSGFNAGSIAYDPSTLYIIFSAGTVNLGGGFGTQYCAYHTHGTVTINGSAKTVLYSAMPYNAASSSCIAQNQGPNYATDPGVDPEVSVVAHETEETTTDMLGNAWFDNRGWENADKCAWTWGTTQTAGNGAAYNLTLGGRQWLVQRNWIASNGGCAMSY</sequence>
<comment type="subcellular location">
    <subcellularLocation>
        <location evidence="1">Secreted</location>
    </subcellularLocation>
</comment>
<evidence type="ECO:0000256" key="1">
    <source>
        <dbReference type="ARBA" id="ARBA00004613"/>
    </source>
</evidence>
<dbReference type="GO" id="GO:0005576">
    <property type="term" value="C:extracellular region"/>
    <property type="evidence" value="ECO:0007669"/>
    <property type="project" value="UniProtKB-SubCell"/>
</dbReference>